<feature type="domain" description="Glycosyl transferase family 1" evidence="2">
    <location>
        <begin position="212"/>
        <end position="379"/>
    </location>
</feature>
<evidence type="ECO:0000259" key="3">
    <source>
        <dbReference type="Pfam" id="PF13439"/>
    </source>
</evidence>
<dbReference type="AlphaFoldDB" id="A0A5D0MLN9"/>
<comment type="caution">
    <text evidence="4">The sequence shown here is derived from an EMBL/GenBank/DDBJ whole genome shotgun (WGS) entry which is preliminary data.</text>
</comment>
<evidence type="ECO:0000313" key="5">
    <source>
        <dbReference type="Proteomes" id="UP000323337"/>
    </source>
</evidence>
<sequence length="422" mass="48894">MYRMNIALLHYSCPPVVGGVEEILRQQALLFSRNFNNVKIFAGTGGQFVRHIPVEINPLLGSQEKTVEKSVKMYLKEEKELFYKLKDEIKQYLLKSLEPFDILIAHNVLTMRYNLPLTYAIHEIAEENDIEIVSWNHDCLFFYDNLDKSFSHDIYKILRQFNKKITYVAVSESRKDDFEKLYGQDDCVTVIPNGIDPKSFYELDDSSVKIIDELNLLQSDFIMVQPSRLHPRKNIEFSIKVTAELVKKGLDAILIVTGAFDPHEVGTKRYYNKLKKMIVDLKLENNVIILAEYQLNSGEVINSNRLNIRDLYLISDILFLPSFQEGFGIPLLEAGMIKLPVVCSDIPPFRKIGEDCVTYFKLDEEPGNVADKIIGFLKTSSTGIFFRNVIKNYSWDNIFKKNLQPFLTHLYVKRNKKTLDNY</sequence>
<organism evidence="4 5">
    <name type="scientific">Flexistipes sinusarabici</name>
    <dbReference type="NCBI Taxonomy" id="2352"/>
    <lineage>
        <taxon>Bacteria</taxon>
        <taxon>Pseudomonadati</taxon>
        <taxon>Deferribacterota</taxon>
        <taxon>Deferribacteres</taxon>
        <taxon>Deferribacterales</taxon>
        <taxon>Flexistipitaceae</taxon>
        <taxon>Flexistipes</taxon>
    </lineage>
</organism>
<dbReference type="RefSeq" id="WP_303700265.1">
    <property type="nucleotide sequence ID" value="NZ_VSIV01000054.1"/>
</dbReference>
<dbReference type="CDD" id="cd03801">
    <property type="entry name" value="GT4_PimA-like"/>
    <property type="match status" value="1"/>
</dbReference>
<keyword evidence="1 4" id="KW-0808">Transferase</keyword>
<evidence type="ECO:0000256" key="1">
    <source>
        <dbReference type="ARBA" id="ARBA00022679"/>
    </source>
</evidence>
<dbReference type="PANTHER" id="PTHR46401:SF2">
    <property type="entry name" value="GLYCOSYLTRANSFERASE WBBK-RELATED"/>
    <property type="match status" value="1"/>
</dbReference>
<dbReference type="InterPro" id="IPR028098">
    <property type="entry name" value="Glyco_trans_4-like_N"/>
</dbReference>
<dbReference type="Pfam" id="PF13439">
    <property type="entry name" value="Glyco_transf_4"/>
    <property type="match status" value="1"/>
</dbReference>
<dbReference type="Proteomes" id="UP000323337">
    <property type="component" value="Unassembled WGS sequence"/>
</dbReference>
<dbReference type="InterPro" id="IPR001296">
    <property type="entry name" value="Glyco_trans_1"/>
</dbReference>
<name>A0A5D0MLN9_FLESI</name>
<dbReference type="PANTHER" id="PTHR46401">
    <property type="entry name" value="GLYCOSYLTRANSFERASE WBBK-RELATED"/>
    <property type="match status" value="1"/>
</dbReference>
<evidence type="ECO:0000313" key="4">
    <source>
        <dbReference type="EMBL" id="TYB34617.1"/>
    </source>
</evidence>
<proteinExistence type="predicted"/>
<feature type="domain" description="Glycosyltransferase subfamily 4-like N-terminal" evidence="3">
    <location>
        <begin position="17"/>
        <end position="198"/>
    </location>
</feature>
<dbReference type="GO" id="GO:0016757">
    <property type="term" value="F:glycosyltransferase activity"/>
    <property type="evidence" value="ECO:0007669"/>
    <property type="project" value="InterPro"/>
</dbReference>
<evidence type="ECO:0000259" key="2">
    <source>
        <dbReference type="Pfam" id="PF00534"/>
    </source>
</evidence>
<dbReference type="SUPFAM" id="SSF53756">
    <property type="entry name" value="UDP-Glycosyltransferase/glycogen phosphorylase"/>
    <property type="match status" value="1"/>
</dbReference>
<accession>A0A5D0MLN9</accession>
<dbReference type="Gene3D" id="3.40.50.2000">
    <property type="entry name" value="Glycogen Phosphorylase B"/>
    <property type="match status" value="2"/>
</dbReference>
<reference evidence="4 5" key="1">
    <citation type="submission" date="2019-08" db="EMBL/GenBank/DDBJ databases">
        <title>Genomic characterization of a novel candidate phylum (ARYD3) from a high temperature, high salinity tertiary oil reservoir in north central Oklahoma, USA.</title>
        <authorList>
            <person name="Youssef N.H."/>
            <person name="Yadav A."/>
            <person name="Elshahed M.S."/>
        </authorList>
    </citation>
    <scope>NUCLEOTIDE SEQUENCE [LARGE SCALE GENOMIC DNA]</scope>
    <source>
        <strain evidence="4">ARYD1</strain>
    </source>
</reference>
<gene>
    <name evidence="4" type="ORF">FXF49_02140</name>
</gene>
<dbReference type="EMBL" id="VSIV01000054">
    <property type="protein sequence ID" value="TYB34617.1"/>
    <property type="molecule type" value="Genomic_DNA"/>
</dbReference>
<dbReference type="Pfam" id="PF00534">
    <property type="entry name" value="Glycos_transf_1"/>
    <property type="match status" value="1"/>
</dbReference>
<protein>
    <submittedName>
        <fullName evidence="4">Glycosyltransferase family 4 protein</fullName>
    </submittedName>
</protein>